<keyword evidence="1" id="KW-0479">Metal-binding</keyword>
<dbReference type="Gene3D" id="3.30.420.10">
    <property type="entry name" value="Ribonuclease H-like superfamily/Ribonuclease H"/>
    <property type="match status" value="1"/>
</dbReference>
<feature type="domain" description="Integrase catalytic" evidence="6">
    <location>
        <begin position="521"/>
        <end position="610"/>
    </location>
</feature>
<feature type="coiled-coil region" evidence="3">
    <location>
        <begin position="187"/>
        <end position="221"/>
    </location>
</feature>
<evidence type="ECO:0000256" key="2">
    <source>
        <dbReference type="ARBA" id="ARBA00022801"/>
    </source>
</evidence>
<dbReference type="InterPro" id="IPR039537">
    <property type="entry name" value="Retrotran_Ty1/copia-like"/>
</dbReference>
<feature type="region of interest" description="Disordered" evidence="4">
    <location>
        <begin position="1215"/>
        <end position="1243"/>
    </location>
</feature>
<keyword evidence="2" id="KW-0378">Hydrolase</keyword>
<dbReference type="InterPro" id="IPR013103">
    <property type="entry name" value="RVT_2"/>
</dbReference>
<feature type="transmembrane region" description="Helical" evidence="5">
    <location>
        <begin position="84"/>
        <end position="103"/>
    </location>
</feature>
<dbReference type="GO" id="GO:0016787">
    <property type="term" value="F:hydrolase activity"/>
    <property type="evidence" value="ECO:0007669"/>
    <property type="project" value="UniProtKB-KW"/>
</dbReference>
<dbReference type="GO" id="GO:0015074">
    <property type="term" value="P:DNA integration"/>
    <property type="evidence" value="ECO:0007669"/>
    <property type="project" value="InterPro"/>
</dbReference>
<evidence type="ECO:0000259" key="6">
    <source>
        <dbReference type="PROSITE" id="PS50994"/>
    </source>
</evidence>
<dbReference type="InterPro" id="IPR012337">
    <property type="entry name" value="RNaseH-like_sf"/>
</dbReference>
<dbReference type="InterPro" id="IPR001584">
    <property type="entry name" value="Integrase_cat-core"/>
</dbReference>
<feature type="region of interest" description="Disordered" evidence="4">
    <location>
        <begin position="704"/>
        <end position="723"/>
    </location>
</feature>
<keyword evidence="5" id="KW-0472">Membrane</keyword>
<organism evidence="7">
    <name type="scientific">Tanacetum cinerariifolium</name>
    <name type="common">Dalmatian daisy</name>
    <name type="synonym">Chrysanthemum cinerariifolium</name>
    <dbReference type="NCBI Taxonomy" id="118510"/>
    <lineage>
        <taxon>Eukaryota</taxon>
        <taxon>Viridiplantae</taxon>
        <taxon>Streptophyta</taxon>
        <taxon>Embryophyta</taxon>
        <taxon>Tracheophyta</taxon>
        <taxon>Spermatophyta</taxon>
        <taxon>Magnoliopsida</taxon>
        <taxon>eudicotyledons</taxon>
        <taxon>Gunneridae</taxon>
        <taxon>Pentapetalae</taxon>
        <taxon>asterids</taxon>
        <taxon>campanulids</taxon>
        <taxon>Asterales</taxon>
        <taxon>Asteraceae</taxon>
        <taxon>Asteroideae</taxon>
        <taxon>Anthemideae</taxon>
        <taxon>Anthemidinae</taxon>
        <taxon>Tanacetum</taxon>
    </lineage>
</organism>
<evidence type="ECO:0000313" key="7">
    <source>
        <dbReference type="EMBL" id="GEU29557.1"/>
    </source>
</evidence>
<protein>
    <recommendedName>
        <fullName evidence="6">Integrase catalytic domain-containing protein</fullName>
    </recommendedName>
</protein>
<keyword evidence="3" id="KW-0175">Coiled coil</keyword>
<keyword evidence="5" id="KW-1133">Transmembrane helix</keyword>
<dbReference type="InterPro" id="IPR036397">
    <property type="entry name" value="RNaseH_sf"/>
</dbReference>
<evidence type="ECO:0000256" key="5">
    <source>
        <dbReference type="SAM" id="Phobius"/>
    </source>
</evidence>
<feature type="region of interest" description="Disordered" evidence="4">
    <location>
        <begin position="760"/>
        <end position="782"/>
    </location>
</feature>
<dbReference type="EMBL" id="BKCJ010000079">
    <property type="protein sequence ID" value="GEU29557.1"/>
    <property type="molecule type" value="Genomic_DNA"/>
</dbReference>
<evidence type="ECO:0000256" key="1">
    <source>
        <dbReference type="ARBA" id="ARBA00022723"/>
    </source>
</evidence>
<dbReference type="SUPFAM" id="SSF53098">
    <property type="entry name" value="Ribonuclease H-like"/>
    <property type="match status" value="1"/>
</dbReference>
<dbReference type="PANTHER" id="PTHR42648">
    <property type="entry name" value="TRANSPOSASE, PUTATIVE-RELATED"/>
    <property type="match status" value="1"/>
</dbReference>
<evidence type="ECO:0000256" key="3">
    <source>
        <dbReference type="SAM" id="Coils"/>
    </source>
</evidence>
<name>A0A699GJC9_TANCI</name>
<keyword evidence="5" id="KW-0812">Transmembrane</keyword>
<accession>A0A699GJC9</accession>
<dbReference type="GO" id="GO:0046872">
    <property type="term" value="F:metal ion binding"/>
    <property type="evidence" value="ECO:0007669"/>
    <property type="project" value="UniProtKB-KW"/>
</dbReference>
<dbReference type="GO" id="GO:0003676">
    <property type="term" value="F:nucleic acid binding"/>
    <property type="evidence" value="ECO:0007669"/>
    <property type="project" value="InterPro"/>
</dbReference>
<dbReference type="PROSITE" id="PS50994">
    <property type="entry name" value="INTEGRASE"/>
    <property type="match status" value="1"/>
</dbReference>
<evidence type="ECO:0000256" key="4">
    <source>
        <dbReference type="SAM" id="MobiDB-lite"/>
    </source>
</evidence>
<sequence length="1342" mass="152462">MVSSVKLPILKKGEYILWTIKMEQYLAHTDYALWEVILNGQEKENLRALCLWPFQMSILLDSMESKMLRPYGLLLKPDLVKAPATLMNLMLLIVFLLLQAIVLKHKVAMLSMRVERFYKKTRRKLEFNGKEPVGFDKTKVECFNCHRRGHFARDYRSARNVGYKGRDNEEKATDFALMAFTSNPLSSSSSNSKLDEALREKEELKAKLKKFETSSKNITKLLDSQISAKVKTSLGYDTQFNEKEVLVVKEEEVTETVFDKRSIDEENSLANDRFKKVEGYHAVPPPLTRNYMPPKSDLSFLRLDNSIYKFKISETVTSLTKDEKGAPKTSTACAENTKEDRMAEKSVLPNNMGKGTGHKKSRPVWNDVQRINHQNKFAPTTVFTRSRRIPVSATKPKVATSTSAAKLVNTAGPKQSVHFSKSRSTFHKSYSPIRRSFYDATAHSRRNSTERVNIVRSKAVSVVKGNRVSAVKTSTCCVWRPKVNDIDQIFKDNRHMTGNKAYLADYQEINDGGFVAFGSSREFKTKDLDEFCRMKGIKRKYSNARTLQQNRVAERKNMTLIEAARTMLANSLLPITIWVEAVNTVCYVLNKALVTKSHNKTPYELLNDRTPRLDFMRPFSCPVTILNTLDPLGKFEGKADEGFLVGYSITSKAFRVFNTKTKKFEENLHVRFLENKPNVARTGPNWLFDIDSLTNSMNYIPVSAGNQTDKNAGPQDTNGNAGIQDNVDARKEVSDQYYIVLPLWSSISFTFKSLDDKVVDDKPKDDAGSNTIEEPAGGLSSPYPDAFIPATTLLYIDKDDSQIPNLEDTAELRSIGIFTGAYVDDLGIFTCPVQSVGTEADFNNRDSSNVVSPIPTHKVHIDHPKDQILGDPKEGPIIKIMRTAYVPASFYRWNLKSLQKVWRLVDLPYRKKAIGTKWVYRNKKDERGIVVRNKPRLVAQGHRQEEGINYDKVYVDDIIFRSSKKSLCDEFEALMHERFQMSFIGEITFFLGLQFWNFATSQTINDEKQIHAIVDGGYTLGSNEGSMKLKELTDLCTTLLQKVLDLDNVKTTYAKEISSMKKRFTKLEQRQSSRFLGFHPFRAGTFKRHSLGRKKISKQERKNLKSQKMFQDIDDVLDVDVDTEMIVKDKGNGEKGGSTAETVSTARPDISAARQEVGTAEPKTPPTTATLFDDEDVTIADTLVKMKNQKAKEKGIAFKNVGFEEDKNRIRSIKKRASGLSSKHKLPKKQKVNDQESKDSDKEHRKCLKVVLNDDKAINYETLDVKSLIVDCESQVLGINKAEKRYPLTKEILEKMVSSRLESKTESTLALDLIKFIKLQIKEKLSVWIHPPGDHEAYTKES</sequence>
<reference evidence="7" key="1">
    <citation type="journal article" date="2019" name="Sci. Rep.">
        <title>Draft genome of Tanacetum cinerariifolium, the natural source of mosquito coil.</title>
        <authorList>
            <person name="Yamashiro T."/>
            <person name="Shiraishi A."/>
            <person name="Satake H."/>
            <person name="Nakayama K."/>
        </authorList>
    </citation>
    <scope>NUCLEOTIDE SEQUENCE</scope>
</reference>
<dbReference type="InterPro" id="IPR057670">
    <property type="entry name" value="SH3_retrovirus"/>
</dbReference>
<dbReference type="Pfam" id="PF25597">
    <property type="entry name" value="SH3_retrovirus"/>
    <property type="match status" value="1"/>
</dbReference>
<feature type="compositionally biased region" description="Basic and acidic residues" evidence="4">
    <location>
        <begin position="1231"/>
        <end position="1243"/>
    </location>
</feature>
<dbReference type="PANTHER" id="PTHR42648:SF32">
    <property type="entry name" value="RIBONUCLEASE H-LIKE DOMAIN, GAG-PRE-INTEGRASE DOMAIN PROTEIN-RELATED"/>
    <property type="match status" value="1"/>
</dbReference>
<feature type="compositionally biased region" description="Basic residues" evidence="4">
    <location>
        <begin position="1215"/>
        <end position="1230"/>
    </location>
</feature>
<gene>
    <name evidence="7" type="ORF">Tci_001535</name>
</gene>
<dbReference type="Pfam" id="PF07727">
    <property type="entry name" value="RVT_2"/>
    <property type="match status" value="1"/>
</dbReference>
<comment type="caution">
    <text evidence="7">The sequence shown here is derived from an EMBL/GenBank/DDBJ whole genome shotgun (WGS) entry which is preliminary data.</text>
</comment>
<proteinExistence type="predicted"/>